<evidence type="ECO:0000313" key="3">
    <source>
        <dbReference type="Proteomes" id="UP000198397"/>
    </source>
</evidence>
<organism evidence="2 3">
    <name type="scientific">Halorubrum vacuolatum</name>
    <name type="common">Natronobacterium vacuolatum</name>
    <dbReference type="NCBI Taxonomy" id="63740"/>
    <lineage>
        <taxon>Archaea</taxon>
        <taxon>Methanobacteriati</taxon>
        <taxon>Methanobacteriota</taxon>
        <taxon>Stenosarchaea group</taxon>
        <taxon>Halobacteria</taxon>
        <taxon>Halobacteriales</taxon>
        <taxon>Haloferacaceae</taxon>
        <taxon>Halorubrum</taxon>
    </lineage>
</organism>
<dbReference type="AlphaFoldDB" id="A0A238VBL5"/>
<feature type="compositionally biased region" description="Basic and acidic residues" evidence="1">
    <location>
        <begin position="1"/>
        <end position="10"/>
    </location>
</feature>
<reference evidence="2 3" key="1">
    <citation type="submission" date="2017-06" db="EMBL/GenBank/DDBJ databases">
        <authorList>
            <person name="Kim H.J."/>
            <person name="Triplett B.A."/>
        </authorList>
    </citation>
    <scope>NUCLEOTIDE SEQUENCE [LARGE SCALE GENOMIC DNA]</scope>
    <source>
        <strain evidence="2 3">DSM 8800</strain>
    </source>
</reference>
<sequence>MSHTHDRDRLAANGSGPPTDEVPVDERTIRILAGIYEGTVAEESDLSTRGTSPAEVEAELREIHLPKLDAAGYIEWDPESGEIEKGPRFEELALELEWSDWDDAPDG</sequence>
<name>A0A238VBL5_HALVU</name>
<evidence type="ECO:0008006" key="4">
    <source>
        <dbReference type="Google" id="ProtNLM"/>
    </source>
</evidence>
<gene>
    <name evidence="2" type="ORF">SAMN06264855_102227</name>
</gene>
<dbReference type="Proteomes" id="UP000198397">
    <property type="component" value="Unassembled WGS sequence"/>
</dbReference>
<proteinExistence type="predicted"/>
<dbReference type="EMBL" id="FZNQ01000002">
    <property type="protein sequence ID" value="SNR31802.1"/>
    <property type="molecule type" value="Genomic_DNA"/>
</dbReference>
<dbReference type="RefSeq" id="WP_321166736.1">
    <property type="nucleotide sequence ID" value="NZ_FZNQ01000002.1"/>
</dbReference>
<protein>
    <recommendedName>
        <fullName evidence="4">Transcriptional regulator</fullName>
    </recommendedName>
</protein>
<evidence type="ECO:0000313" key="2">
    <source>
        <dbReference type="EMBL" id="SNR31802.1"/>
    </source>
</evidence>
<accession>A0A238VBL5</accession>
<evidence type="ECO:0000256" key="1">
    <source>
        <dbReference type="SAM" id="MobiDB-lite"/>
    </source>
</evidence>
<keyword evidence="3" id="KW-1185">Reference proteome</keyword>
<feature type="region of interest" description="Disordered" evidence="1">
    <location>
        <begin position="1"/>
        <end position="26"/>
    </location>
</feature>